<dbReference type="GO" id="GO:0030980">
    <property type="term" value="P:alpha-glucan catabolic process"/>
    <property type="evidence" value="ECO:0007669"/>
    <property type="project" value="TreeGrafter"/>
</dbReference>
<comment type="caution">
    <text evidence="2">The sequence shown here is derived from an EMBL/GenBank/DDBJ whole genome shotgun (WGS) entry which is preliminary data.</text>
</comment>
<dbReference type="InterPro" id="IPR012767">
    <property type="entry name" value="Trehalose_TreY"/>
</dbReference>
<proteinExistence type="predicted"/>
<dbReference type="SMART" id="SM00642">
    <property type="entry name" value="Aamy"/>
    <property type="match status" value="1"/>
</dbReference>
<name>A0A4R7P3C8_9GAMM</name>
<dbReference type="SUPFAM" id="SSF51445">
    <property type="entry name" value="(Trans)glycosidases"/>
    <property type="match status" value="1"/>
</dbReference>
<dbReference type="Proteomes" id="UP000295341">
    <property type="component" value="Unassembled WGS sequence"/>
</dbReference>
<feature type="domain" description="Glycosyl hydrolase family 13 catalytic" evidence="1">
    <location>
        <begin position="18"/>
        <end position="492"/>
    </location>
</feature>
<dbReference type="Gene3D" id="3.30.1590.10">
    <property type="entry name" value="Maltooligosyl trehalose synthase, domain 2"/>
    <property type="match status" value="1"/>
</dbReference>
<dbReference type="InterPro" id="IPR017853">
    <property type="entry name" value="GH"/>
</dbReference>
<reference evidence="2 3" key="1">
    <citation type="submission" date="2019-03" db="EMBL/GenBank/DDBJ databases">
        <title>Genomic Encyclopedia of Type Strains, Phase IV (KMG-IV): sequencing the most valuable type-strain genomes for metagenomic binning, comparative biology and taxonomic classification.</title>
        <authorList>
            <person name="Goeker M."/>
        </authorList>
    </citation>
    <scope>NUCLEOTIDE SEQUENCE [LARGE SCALE GENOMIC DNA]</scope>
    <source>
        <strain evidence="2 3">DSM 26377</strain>
    </source>
</reference>
<dbReference type="PANTHER" id="PTHR10357">
    <property type="entry name" value="ALPHA-AMYLASE FAMILY MEMBER"/>
    <property type="match status" value="1"/>
</dbReference>
<evidence type="ECO:0000313" key="2">
    <source>
        <dbReference type="EMBL" id="TDU28263.1"/>
    </source>
</evidence>
<gene>
    <name evidence="2" type="ORF">DFR24_2630</name>
</gene>
<dbReference type="Gene3D" id="1.10.150.200">
    <property type="entry name" value="Maltooligosyl trehalose synthase, domain 3"/>
    <property type="match status" value="1"/>
</dbReference>
<dbReference type="EMBL" id="SOBT01000009">
    <property type="protein sequence ID" value="TDU28263.1"/>
    <property type="molecule type" value="Genomic_DNA"/>
</dbReference>
<dbReference type="Gene3D" id="1.10.10.470">
    <property type="entry name" value="Maltooligosyl trehalose synthase, domain 4"/>
    <property type="match status" value="1"/>
</dbReference>
<dbReference type="GO" id="GO:0005992">
    <property type="term" value="P:trehalose biosynthetic process"/>
    <property type="evidence" value="ECO:0007669"/>
    <property type="project" value="TreeGrafter"/>
</dbReference>
<protein>
    <submittedName>
        <fullName evidence="2">Maltooligosyl trehalose synthase</fullName>
    </submittedName>
</protein>
<dbReference type="CDD" id="cd11336">
    <property type="entry name" value="AmyAc_MTSase"/>
    <property type="match status" value="1"/>
</dbReference>
<dbReference type="InterPro" id="IPR013797">
    <property type="entry name" value="Maltooligo_trehalose_synth_4"/>
</dbReference>
<dbReference type="NCBIfam" id="TIGR02401">
    <property type="entry name" value="trehalose_TreY"/>
    <property type="match status" value="1"/>
</dbReference>
<dbReference type="AlphaFoldDB" id="A0A4R7P3C8"/>
<dbReference type="PANTHER" id="PTHR10357:SF216">
    <property type="entry name" value="MALTOOLIGOSYL TREHALOSE SYNTHASE-RELATED"/>
    <property type="match status" value="1"/>
</dbReference>
<sequence>MNDVRPLALDIPTPPRATARVQLNAGYTFDDARAGVPYFQKLGISHLFVSPILTARAGSMHGYDVVDHAQVSAELGGEQGLRQLVATLHAHGMGLVVDVVPNHMAVGKGDNPRWLDVLEWGRESRNATFFDIDWDRSDPALSGRLLAPFLGEPYGEVLAAGDLQLRFDERRGRFFVGYADHVFPIAPSHYALLLSGSRLADVFTNALAQRRGDARFSAFEQAAMQLADATREDAGVRDTLARTLERFSAATPAGQALLHRLLDRQHYRLAWWRTASDTINWRRFFDVTELAGIRIEDRAVFEAAHSTLFRLYAEGLIDGLRIDHVDGLADPRAYCRQLRARLKRERPRHTCYVVVEKILAQGERLASDWQVDGTSGYSFMNEVGALLHDARGQARLTQFWNRHEGGNDFADEEEEARRRIPQELFAAEFGACAHALHAVALEHSATRDWTLSAIRRVLTELLAHFPVYRTYVDGRGRGDEDAQIMQRVVEAASRSCRPSERPLLHRIDGWLGGEAPKDVARPAARRARLRAIARFQQLTSPVAAKSVEDTAFYRHGLLLSRNEVGSDPRQFALSTDDFHTLCADRRERYPDALLATATHDHKRGEDVRARLAVLSETPDAWVEAVGRWRRFNEPLRRQQDGQAPDDVDEYLLYQMIVGAWPMGLQATDREGMSAYVERLAAWQLKAIREAKRHSSWSAPDERYEQGCREFLEAVLDPARSSTFIESLASFVDEITPTGAVKSLTQALLRMTCPGVPDLYQGTEGWDLSLVDPDNRRQVDYAGLGASLESSVSTPDLLGNWHDGAIKQRLVERVLACRRGDPDIFARGEYQGLALEGRLAPHFVAFLRRHARRCLLVIAPLHVHPYTRRARDLRLPPQALLDTAVVLPETLAAYDWYDALEMRPLSMTGRRLPLNTVMTDWPVALLRGTSA</sequence>
<evidence type="ECO:0000259" key="1">
    <source>
        <dbReference type="SMART" id="SM00642"/>
    </source>
</evidence>
<dbReference type="GO" id="GO:0047470">
    <property type="term" value="F:(1,4)-alpha-D-glucan 1-alpha-D-glucosylmutase activity"/>
    <property type="evidence" value="ECO:0007669"/>
    <property type="project" value="TreeGrafter"/>
</dbReference>
<dbReference type="Pfam" id="PF00128">
    <property type="entry name" value="Alpha-amylase"/>
    <property type="match status" value="1"/>
</dbReference>
<dbReference type="RefSeq" id="WP_211346602.1">
    <property type="nucleotide sequence ID" value="NZ_SOBT01000009.1"/>
</dbReference>
<organism evidence="2 3">
    <name type="scientific">Panacagrimonas perspica</name>
    <dbReference type="NCBI Taxonomy" id="381431"/>
    <lineage>
        <taxon>Bacteria</taxon>
        <taxon>Pseudomonadati</taxon>
        <taxon>Pseudomonadota</taxon>
        <taxon>Gammaproteobacteria</taxon>
        <taxon>Nevskiales</taxon>
        <taxon>Nevskiaceae</taxon>
        <taxon>Panacagrimonas</taxon>
    </lineage>
</organism>
<keyword evidence="3" id="KW-1185">Reference proteome</keyword>
<dbReference type="InterPro" id="IPR006047">
    <property type="entry name" value="GH13_cat_dom"/>
</dbReference>
<evidence type="ECO:0000313" key="3">
    <source>
        <dbReference type="Proteomes" id="UP000295341"/>
    </source>
</evidence>
<accession>A0A4R7P3C8</accession>
<dbReference type="Gene3D" id="3.20.20.80">
    <property type="entry name" value="Glycosidases"/>
    <property type="match status" value="1"/>
</dbReference>